<protein>
    <submittedName>
        <fullName evidence="2">Uncharacterized protein</fullName>
    </submittedName>
</protein>
<feature type="compositionally biased region" description="Basic and acidic residues" evidence="1">
    <location>
        <begin position="1"/>
        <end position="10"/>
    </location>
</feature>
<sequence length="104" mass="11533">MFIFHKESRESFNQNPPAGIRTRDLGFQRPVFSSRTSLLYLPDSVGLGVGCTVEKKQTFGCIFVTRDRSERCLPPMGLFSIAGSAEILVRPQSSSTSALYLVTE</sequence>
<keyword evidence="3" id="KW-1185">Reference proteome</keyword>
<evidence type="ECO:0000313" key="2">
    <source>
        <dbReference type="EMBL" id="GIX99399.1"/>
    </source>
</evidence>
<gene>
    <name evidence="2" type="ORF">CDAR_297231</name>
</gene>
<proteinExistence type="predicted"/>
<evidence type="ECO:0000313" key="3">
    <source>
        <dbReference type="Proteomes" id="UP001054837"/>
    </source>
</evidence>
<reference evidence="2 3" key="1">
    <citation type="submission" date="2021-06" db="EMBL/GenBank/DDBJ databases">
        <title>Caerostris darwini draft genome.</title>
        <authorList>
            <person name="Kono N."/>
            <person name="Arakawa K."/>
        </authorList>
    </citation>
    <scope>NUCLEOTIDE SEQUENCE [LARGE SCALE GENOMIC DNA]</scope>
</reference>
<accession>A0AAV4PQL8</accession>
<dbReference type="EMBL" id="BPLQ01003296">
    <property type="protein sequence ID" value="GIX99399.1"/>
    <property type="molecule type" value="Genomic_DNA"/>
</dbReference>
<feature type="region of interest" description="Disordered" evidence="1">
    <location>
        <begin position="1"/>
        <end position="21"/>
    </location>
</feature>
<organism evidence="2 3">
    <name type="scientific">Caerostris darwini</name>
    <dbReference type="NCBI Taxonomy" id="1538125"/>
    <lineage>
        <taxon>Eukaryota</taxon>
        <taxon>Metazoa</taxon>
        <taxon>Ecdysozoa</taxon>
        <taxon>Arthropoda</taxon>
        <taxon>Chelicerata</taxon>
        <taxon>Arachnida</taxon>
        <taxon>Araneae</taxon>
        <taxon>Araneomorphae</taxon>
        <taxon>Entelegynae</taxon>
        <taxon>Araneoidea</taxon>
        <taxon>Araneidae</taxon>
        <taxon>Caerostris</taxon>
    </lineage>
</organism>
<dbReference type="AlphaFoldDB" id="A0AAV4PQL8"/>
<evidence type="ECO:0000256" key="1">
    <source>
        <dbReference type="SAM" id="MobiDB-lite"/>
    </source>
</evidence>
<comment type="caution">
    <text evidence="2">The sequence shown here is derived from an EMBL/GenBank/DDBJ whole genome shotgun (WGS) entry which is preliminary data.</text>
</comment>
<name>A0AAV4PQL8_9ARAC</name>
<dbReference type="Proteomes" id="UP001054837">
    <property type="component" value="Unassembled WGS sequence"/>
</dbReference>